<organism evidence="3 4">
    <name type="scientific">Giardia intestinalis (strain ATCC 50581 / GS clone H7)</name>
    <name type="common">Giardia lamblia</name>
    <dbReference type="NCBI Taxonomy" id="598745"/>
    <lineage>
        <taxon>Eukaryota</taxon>
        <taxon>Metamonada</taxon>
        <taxon>Diplomonadida</taxon>
        <taxon>Hexamitidae</taxon>
        <taxon>Giardiinae</taxon>
        <taxon>Giardia</taxon>
    </lineage>
</organism>
<comment type="caution">
    <text evidence="3">The sequence shown here is derived from an EMBL/GenBank/DDBJ whole genome shotgun (WGS) entry which is preliminary data.</text>
</comment>
<dbReference type="VEuPathDB" id="GiardiaDB:GL50581_870"/>
<name>C6LQ48_GIAIB</name>
<keyword evidence="1" id="KW-0812">Transmembrane</keyword>
<dbReference type="AlphaFoldDB" id="C6LQ48"/>
<evidence type="ECO:0000313" key="3">
    <source>
        <dbReference type="EMBL" id="EET01859.1"/>
    </source>
</evidence>
<feature type="transmembrane region" description="Helical" evidence="1">
    <location>
        <begin position="952"/>
        <end position="977"/>
    </location>
</feature>
<dbReference type="Proteomes" id="UP000002488">
    <property type="component" value="Unassembled WGS sequence"/>
</dbReference>
<accession>C6LQ48</accession>
<evidence type="ECO:0000256" key="2">
    <source>
        <dbReference type="SAM" id="SignalP"/>
    </source>
</evidence>
<dbReference type="OMA" id="CISTGGS"/>
<evidence type="ECO:0000313" key="4">
    <source>
        <dbReference type="Proteomes" id="UP000002488"/>
    </source>
</evidence>
<dbReference type="OrthoDB" id="10255913at2759"/>
<feature type="chain" id="PRO_5002968611" evidence="2">
    <location>
        <begin position="19"/>
        <end position="998"/>
    </location>
</feature>
<proteinExistence type="predicted"/>
<keyword evidence="2" id="KW-0732">Signal</keyword>
<evidence type="ECO:0000256" key="1">
    <source>
        <dbReference type="SAM" id="Phobius"/>
    </source>
</evidence>
<protein>
    <submittedName>
        <fullName evidence="3">Uncharacterized protein</fullName>
    </submittedName>
</protein>
<reference evidence="3 4" key="1">
    <citation type="journal article" date="2009" name="PLoS Pathog.">
        <title>Draft genome sequencing of giardia intestinalis assemblage B isolate GS: is human giardiasis caused by two different species?</title>
        <authorList>
            <person name="Franzen O."/>
            <person name="Jerlstrom-Hultqvist J."/>
            <person name="Castro E."/>
            <person name="Sherwood E."/>
            <person name="Ankarklev J."/>
            <person name="Reiner D.S."/>
            <person name="Palm D."/>
            <person name="Andersson J.O."/>
            <person name="Andersson B."/>
            <person name="Svard S.G."/>
        </authorList>
    </citation>
    <scope>NUCLEOTIDE SEQUENCE [LARGE SCALE GENOMIC DNA]</scope>
    <source>
        <strain evidence="4">ATCC 50581 / GS clone H7</strain>
    </source>
</reference>
<dbReference type="EMBL" id="ACGJ01001045">
    <property type="protein sequence ID" value="EET01859.1"/>
    <property type="molecule type" value="Genomic_DNA"/>
</dbReference>
<keyword evidence="1" id="KW-1133">Transmembrane helix</keyword>
<sequence length="998" mass="107836">MTLLLLPCLLHLSSTLSSVSVCEKVNKWTDEPLTESCYGCPPPWVNMTEILHDMSIICTEAFQYGNLIAKLPTNISIYAANRVDSLYLSFVVIEASLTVTYPNENRANIQRTNVINATIMLIDSPISVYAPSVNLSLHSSRPTQILYLNTLQLYLMNVFSSVDSSFTVSDKLVLTRGSVINASTPIEVEALELWDKSTLTCQGIDTVMLRLSTESILSISGSLSAKTITADNDALVSVTQTIEADSITINASVVTDVLRVTGDAWVHAYGAITATRIEFGAGAQIKGTISFTTLLFTQRGRRLQSTGKTQVASNMCSPATGYSHTHVCSVTLHESSHLQGDTLVVDGLESFVSKSSSINVIQYFFCNLNNLIIEHRLTAPGFLKFSQVRSALFKMRVLIEHIRAERSRLYFEDGAIISSGVLVNLAVMKTSYLQVRSLPLVDRAQWLADSSPEPQHPTEETLVEMPLGHHDSRNASRSLHIENVYLQNMTSTPLEDEQLYLACIQIIGLLSNETSEQASSSEDECLNYLMFMPGTLYIEKGYLLSAALIDANVVINYGTLTRLSTPHLNQPILNCYVHNLFYAGSLSSQYTVSLSFLSSADVGLESETSQKSIYMRTYKSVPIASLDIKGKVHVKHTWGSLGASGLPISIISNLSVDHDSTFEGLLSVFNGKQLLSQATTIEGSLKISSTYVKQSEAGLIIASRLQAVASTVELLGYVFLSSNSYKDPTIYIQAPFVSLGSLVLHGPISTRRQFNCCGGSNVLFGGCSRGSPAPLVSTNLSLYKLHDPNRGQISGNSGDTCDGVLGGRAGGTAYIVATAHLTLLGSVVANGEGGKSSRLNNVSERMVCGGSGAGGNIYIEAPKVKVGSNVLFSVSGGNCTDACQSDCISTGGSSPGTVTVNCTACSSPPLFSIFADPGVCGIYEARNILETCPPFFQVSSDRLNCILPMPSLLVIILLMGLLTAFLVLSMVGIVTWFKRAWMHRKVTSEVNYFSIFDD</sequence>
<gene>
    <name evidence="3" type="ORF">GL50581_870</name>
</gene>
<feature type="signal peptide" evidence="2">
    <location>
        <begin position="1"/>
        <end position="18"/>
    </location>
</feature>
<keyword evidence="1" id="KW-0472">Membrane</keyword>